<dbReference type="InParanoid" id="D8LLA5"/>
<dbReference type="EMBL" id="FN648553">
    <property type="protein sequence ID" value="CBN77103.1"/>
    <property type="molecule type" value="Genomic_DNA"/>
</dbReference>
<proteinExistence type="predicted"/>
<dbReference type="AlphaFoldDB" id="D8LLA5"/>
<feature type="region of interest" description="Disordered" evidence="1">
    <location>
        <begin position="1"/>
        <end position="36"/>
    </location>
</feature>
<evidence type="ECO:0000256" key="1">
    <source>
        <dbReference type="SAM" id="MobiDB-lite"/>
    </source>
</evidence>
<protein>
    <submittedName>
        <fullName evidence="2">Uncharacterized protein</fullName>
    </submittedName>
</protein>
<organism evidence="2 3">
    <name type="scientific">Ectocarpus siliculosus</name>
    <name type="common">Brown alga</name>
    <name type="synonym">Conferva siliculosa</name>
    <dbReference type="NCBI Taxonomy" id="2880"/>
    <lineage>
        <taxon>Eukaryota</taxon>
        <taxon>Sar</taxon>
        <taxon>Stramenopiles</taxon>
        <taxon>Ochrophyta</taxon>
        <taxon>PX clade</taxon>
        <taxon>Phaeophyceae</taxon>
        <taxon>Ectocarpales</taxon>
        <taxon>Ectocarpaceae</taxon>
        <taxon>Ectocarpus</taxon>
    </lineage>
</organism>
<evidence type="ECO:0000313" key="3">
    <source>
        <dbReference type="Proteomes" id="UP000002630"/>
    </source>
</evidence>
<reference evidence="2 3" key="1">
    <citation type="journal article" date="2010" name="Nature">
        <title>The Ectocarpus genome and the independent evolution of multicellularity in brown algae.</title>
        <authorList>
            <person name="Cock J.M."/>
            <person name="Sterck L."/>
            <person name="Rouze P."/>
            <person name="Scornet D."/>
            <person name="Allen A.E."/>
            <person name="Amoutzias G."/>
            <person name="Anthouard V."/>
            <person name="Artiguenave F."/>
            <person name="Aury J.M."/>
            <person name="Badger J.H."/>
            <person name="Beszteri B."/>
            <person name="Billiau K."/>
            <person name="Bonnet E."/>
            <person name="Bothwell J.H."/>
            <person name="Bowler C."/>
            <person name="Boyen C."/>
            <person name="Brownlee C."/>
            <person name="Carrano C.J."/>
            <person name="Charrier B."/>
            <person name="Cho G.Y."/>
            <person name="Coelho S.M."/>
            <person name="Collen J."/>
            <person name="Corre E."/>
            <person name="Da Silva C."/>
            <person name="Delage L."/>
            <person name="Delaroque N."/>
            <person name="Dittami S.M."/>
            <person name="Doulbeau S."/>
            <person name="Elias M."/>
            <person name="Farnham G."/>
            <person name="Gachon C.M."/>
            <person name="Gschloessl B."/>
            <person name="Heesch S."/>
            <person name="Jabbari K."/>
            <person name="Jubin C."/>
            <person name="Kawai H."/>
            <person name="Kimura K."/>
            <person name="Kloareg B."/>
            <person name="Kupper F.C."/>
            <person name="Lang D."/>
            <person name="Le Bail A."/>
            <person name="Leblanc C."/>
            <person name="Lerouge P."/>
            <person name="Lohr M."/>
            <person name="Lopez P.J."/>
            <person name="Martens C."/>
            <person name="Maumus F."/>
            <person name="Michel G."/>
            <person name="Miranda-Saavedra D."/>
            <person name="Morales J."/>
            <person name="Moreau H."/>
            <person name="Motomura T."/>
            <person name="Nagasato C."/>
            <person name="Napoli C.A."/>
            <person name="Nelson D.R."/>
            <person name="Nyvall-Collen P."/>
            <person name="Peters A.F."/>
            <person name="Pommier C."/>
            <person name="Potin P."/>
            <person name="Poulain J."/>
            <person name="Quesneville H."/>
            <person name="Read B."/>
            <person name="Rensing S.A."/>
            <person name="Ritter A."/>
            <person name="Rousvoal S."/>
            <person name="Samanta M."/>
            <person name="Samson G."/>
            <person name="Schroeder D.C."/>
            <person name="Segurens B."/>
            <person name="Strittmatter M."/>
            <person name="Tonon T."/>
            <person name="Tregear J.W."/>
            <person name="Valentin K."/>
            <person name="von Dassow P."/>
            <person name="Yamagishi T."/>
            <person name="Van de Peer Y."/>
            <person name="Wincker P."/>
        </authorList>
    </citation>
    <scope>NUCLEOTIDE SEQUENCE [LARGE SCALE GENOMIC DNA]</scope>
    <source>
        <strain evidence="3">Ec32 / CCAP1310/4</strain>
    </source>
</reference>
<evidence type="ECO:0000313" key="2">
    <source>
        <dbReference type="EMBL" id="CBN77103.1"/>
    </source>
</evidence>
<dbReference type="Proteomes" id="UP000002630">
    <property type="component" value="Linkage Group LG20"/>
</dbReference>
<sequence>MDPEAGGPAGSPRPVRGRPRFRRRGGAGGHCGRRPAAAGGCGLVGLGELVGGIRGSGSASEADEVADEVVLAVAMAAKAALEVTDREDPPGGGAAALAHQGAGYLGQVAEGGEAEAERPSAEEARVERLQQELQVAKQAAIEAK</sequence>
<dbReference type="EMBL" id="FN649745">
    <property type="protein sequence ID" value="CBN77103.1"/>
    <property type="molecule type" value="Genomic_DNA"/>
</dbReference>
<keyword evidence="3" id="KW-1185">Reference proteome</keyword>
<accession>D8LLA5</accession>
<feature type="compositionally biased region" description="Basic residues" evidence="1">
    <location>
        <begin position="15"/>
        <end position="25"/>
    </location>
</feature>
<gene>
    <name evidence="2" type="ORF">Esi_0036_0041</name>
</gene>
<name>D8LLA5_ECTSI</name>